<name>A0A9P6AQS8_9AGAM</name>
<dbReference type="InterPro" id="IPR036511">
    <property type="entry name" value="TGT-like_sf"/>
</dbReference>
<comment type="caution">
    <text evidence="2">The sequence shown here is derived from an EMBL/GenBank/DDBJ whole genome shotgun (WGS) entry which is preliminary data.</text>
</comment>
<dbReference type="Gene3D" id="3.20.20.105">
    <property type="entry name" value="Queuine tRNA-ribosyltransferase-like"/>
    <property type="match status" value="1"/>
</dbReference>
<reference evidence="2" key="1">
    <citation type="journal article" date="2020" name="Nat. Commun.">
        <title>Large-scale genome sequencing of mycorrhizal fungi provides insights into the early evolution of symbiotic traits.</title>
        <authorList>
            <person name="Miyauchi S."/>
            <person name="Kiss E."/>
            <person name="Kuo A."/>
            <person name="Drula E."/>
            <person name="Kohler A."/>
            <person name="Sanchez-Garcia M."/>
            <person name="Morin E."/>
            <person name="Andreopoulos B."/>
            <person name="Barry K.W."/>
            <person name="Bonito G."/>
            <person name="Buee M."/>
            <person name="Carver A."/>
            <person name="Chen C."/>
            <person name="Cichocki N."/>
            <person name="Clum A."/>
            <person name="Culley D."/>
            <person name="Crous P.W."/>
            <person name="Fauchery L."/>
            <person name="Girlanda M."/>
            <person name="Hayes R.D."/>
            <person name="Keri Z."/>
            <person name="LaButti K."/>
            <person name="Lipzen A."/>
            <person name="Lombard V."/>
            <person name="Magnuson J."/>
            <person name="Maillard F."/>
            <person name="Murat C."/>
            <person name="Nolan M."/>
            <person name="Ohm R.A."/>
            <person name="Pangilinan J."/>
            <person name="Pereira M.F."/>
            <person name="Perotto S."/>
            <person name="Peter M."/>
            <person name="Pfister S."/>
            <person name="Riley R."/>
            <person name="Sitrit Y."/>
            <person name="Stielow J.B."/>
            <person name="Szollosi G."/>
            <person name="Zifcakova L."/>
            <person name="Stursova M."/>
            <person name="Spatafora J.W."/>
            <person name="Tedersoo L."/>
            <person name="Vaario L.M."/>
            <person name="Yamada A."/>
            <person name="Yan M."/>
            <person name="Wang P."/>
            <person name="Xu J."/>
            <person name="Bruns T."/>
            <person name="Baldrian P."/>
            <person name="Vilgalys R."/>
            <person name="Dunand C."/>
            <person name="Henrissat B."/>
            <person name="Grigoriev I.V."/>
            <person name="Hibbett D."/>
            <person name="Nagy L.G."/>
            <person name="Martin F.M."/>
        </authorList>
    </citation>
    <scope>NUCLEOTIDE SEQUENCE</scope>
    <source>
        <strain evidence="2">UP504</strain>
    </source>
</reference>
<evidence type="ECO:0000313" key="3">
    <source>
        <dbReference type="Proteomes" id="UP000886523"/>
    </source>
</evidence>
<dbReference type="SUPFAM" id="SSF51713">
    <property type="entry name" value="tRNA-guanine transglycosylase"/>
    <property type="match status" value="1"/>
</dbReference>
<dbReference type="OrthoDB" id="27601at2759"/>
<keyword evidence="3" id="KW-1185">Reference proteome</keyword>
<gene>
    <name evidence="2" type="ORF">BS47DRAFT_1377465</name>
</gene>
<evidence type="ECO:0000259" key="1">
    <source>
        <dbReference type="Pfam" id="PF01702"/>
    </source>
</evidence>
<evidence type="ECO:0000313" key="2">
    <source>
        <dbReference type="EMBL" id="KAF9510222.1"/>
    </source>
</evidence>
<proteinExistence type="predicted"/>
<dbReference type="Proteomes" id="UP000886523">
    <property type="component" value="Unassembled WGS sequence"/>
</dbReference>
<dbReference type="GO" id="GO:0006400">
    <property type="term" value="P:tRNA modification"/>
    <property type="evidence" value="ECO:0007669"/>
    <property type="project" value="InterPro"/>
</dbReference>
<dbReference type="PANTHER" id="PTHR46064:SF1">
    <property type="entry name" value="QUEUINE TRNA-RIBOSYLTRANSFERASE ACCESSORY SUBUNIT 2"/>
    <property type="match status" value="1"/>
</dbReference>
<organism evidence="2 3">
    <name type="scientific">Hydnum rufescens UP504</name>
    <dbReference type="NCBI Taxonomy" id="1448309"/>
    <lineage>
        <taxon>Eukaryota</taxon>
        <taxon>Fungi</taxon>
        <taxon>Dikarya</taxon>
        <taxon>Basidiomycota</taxon>
        <taxon>Agaricomycotina</taxon>
        <taxon>Agaricomycetes</taxon>
        <taxon>Cantharellales</taxon>
        <taxon>Hydnaceae</taxon>
        <taxon>Hydnum</taxon>
    </lineage>
</organism>
<feature type="domain" description="tRNA-guanine(15) transglycosylase-like" evidence="1">
    <location>
        <begin position="51"/>
        <end position="377"/>
    </location>
</feature>
<dbReference type="AlphaFoldDB" id="A0A9P6AQS8"/>
<dbReference type="PANTHER" id="PTHR46064">
    <property type="entry name" value="QUEUINE TRNA-RIBOSYLTRANSFERASE ACCESSORY SUBUNIT 2"/>
    <property type="match status" value="1"/>
</dbReference>
<dbReference type="EMBL" id="MU129020">
    <property type="protein sequence ID" value="KAF9510222.1"/>
    <property type="molecule type" value="Genomic_DNA"/>
</dbReference>
<protein>
    <recommendedName>
        <fullName evidence="1">tRNA-guanine(15) transglycosylase-like domain-containing protein</fullName>
    </recommendedName>
</protein>
<dbReference type="Pfam" id="PF01702">
    <property type="entry name" value="TGT"/>
    <property type="match status" value="1"/>
</dbReference>
<sequence>MPGSHSSFTNLQPGPYPFHKFHGFSPKRHILSLGLRDPNDPQVLHANGNDYVVAHSVRGSKKVTPSSYRSFAASLRPDILFSLPDIPYTPVPHSQKRVTKSIERSLLWLTDQLIDHISRDVAPPAIFVHLLGGLVSEARSAFANGLLEPLKEKPHIHQGVFGYVLDLLPIRHSLSSGPSEPLPLPIVTSLLHASLDPLPQTKPRLLTGSSSPHEILHHILHSGVDLFDSAWAQRAADWGIALDFCFPVLRQDITKGQAITARPVAHNLYDELYATDFKRLAVDLLGSAELKHDSAGEDNEKRICPCTACSPTFSSSLQLSMIPETRCGMSRHHRSPVGISTICWHTHEMSAHALLVSHNLSVLDAFFAGVREVLSAPNGEELFALEVNNFSRVYLDTLLGSDGVMEQGKASWKKVDLARGKAVSSERGKKFNGAEDCLVQA</sequence>
<accession>A0A9P6AQS8</accession>
<dbReference type="InterPro" id="IPR050852">
    <property type="entry name" value="Queuine_tRNA-ribosyltrfase"/>
</dbReference>
<dbReference type="InterPro" id="IPR002616">
    <property type="entry name" value="tRNA_ribo_trans-like"/>
</dbReference>